<dbReference type="GO" id="GO:0016192">
    <property type="term" value="P:vesicle-mediated transport"/>
    <property type="evidence" value="ECO:0007669"/>
    <property type="project" value="InterPro"/>
</dbReference>
<evidence type="ECO:0000256" key="6">
    <source>
        <dbReference type="SAM" id="Phobius"/>
    </source>
</evidence>
<feature type="transmembrane region" description="Helical" evidence="6">
    <location>
        <begin position="197"/>
        <end position="219"/>
    </location>
</feature>
<evidence type="ECO:0000256" key="4">
    <source>
        <dbReference type="ARBA" id="ARBA00022989"/>
    </source>
</evidence>
<dbReference type="InterPro" id="IPR039765">
    <property type="entry name" value="Yip5/YIPF1/YIPF2"/>
</dbReference>
<dbReference type="InterPro" id="IPR006977">
    <property type="entry name" value="Yip1_dom"/>
</dbReference>
<organism evidence="8">
    <name type="scientific">Wuchereria bancrofti</name>
    <dbReference type="NCBI Taxonomy" id="6293"/>
    <lineage>
        <taxon>Eukaryota</taxon>
        <taxon>Metazoa</taxon>
        <taxon>Ecdysozoa</taxon>
        <taxon>Nematoda</taxon>
        <taxon>Chromadorea</taxon>
        <taxon>Rhabditida</taxon>
        <taxon>Spirurina</taxon>
        <taxon>Spiruromorpha</taxon>
        <taxon>Filarioidea</taxon>
        <taxon>Onchocercidae</taxon>
        <taxon>Wuchereria</taxon>
    </lineage>
</organism>
<protein>
    <submittedName>
        <fullName evidence="8">Yip1 domain-containing protein</fullName>
    </submittedName>
</protein>
<keyword evidence="3 6" id="KW-0812">Transmembrane</keyword>
<comment type="subcellular location">
    <subcellularLocation>
        <location evidence="1">Membrane</location>
        <topology evidence="1">Multi-pass membrane protein</topology>
    </subcellularLocation>
</comment>
<evidence type="ECO:0000313" key="8">
    <source>
        <dbReference type="WBParaSite" id="maker-PairedContig_4939-snap-gene-0.10-mRNA-1"/>
    </source>
</evidence>
<dbReference type="WBParaSite" id="maker-PairedContig_4939-snap-gene-0.10-mRNA-1">
    <property type="protein sequence ID" value="maker-PairedContig_4939-snap-gene-0.10-mRNA-1"/>
    <property type="gene ID" value="maker-PairedContig_4939-snap-gene-0.10"/>
</dbReference>
<dbReference type="AlphaFoldDB" id="A0A1I8ETK6"/>
<name>A0A1I8ETK6_WUCBA</name>
<comment type="similarity">
    <text evidence="2">Belongs to the YIP1 family.</text>
</comment>
<evidence type="ECO:0000256" key="1">
    <source>
        <dbReference type="ARBA" id="ARBA00004141"/>
    </source>
</evidence>
<dbReference type="Pfam" id="PF04893">
    <property type="entry name" value="Yip1"/>
    <property type="match status" value="1"/>
</dbReference>
<evidence type="ECO:0000256" key="5">
    <source>
        <dbReference type="ARBA" id="ARBA00023136"/>
    </source>
</evidence>
<feature type="transmembrane region" description="Helical" evidence="6">
    <location>
        <begin position="226"/>
        <end position="248"/>
    </location>
</feature>
<proteinExistence type="inferred from homology"/>
<feature type="transmembrane region" description="Helical" evidence="6">
    <location>
        <begin position="121"/>
        <end position="142"/>
    </location>
</feature>
<accession>A0A1I8ETK6</accession>
<dbReference type="PANTHER" id="PTHR12822:SF2">
    <property type="entry name" value="PROTEIN YIPF"/>
    <property type="match status" value="1"/>
</dbReference>
<evidence type="ECO:0000259" key="7">
    <source>
        <dbReference type="Pfam" id="PF04893"/>
    </source>
</evidence>
<dbReference type="PANTHER" id="PTHR12822">
    <property type="entry name" value="PROTEIN YIPF"/>
    <property type="match status" value="1"/>
</dbReference>
<dbReference type="STRING" id="6293.A0A1I8ETK6"/>
<keyword evidence="5 6" id="KW-0472">Membrane</keyword>
<evidence type="ECO:0000256" key="3">
    <source>
        <dbReference type="ARBA" id="ARBA00022692"/>
    </source>
</evidence>
<dbReference type="GO" id="GO:0031267">
    <property type="term" value="F:small GTPase binding"/>
    <property type="evidence" value="ECO:0007669"/>
    <property type="project" value="InterPro"/>
</dbReference>
<feature type="transmembrane region" description="Helical" evidence="6">
    <location>
        <begin position="162"/>
        <end position="185"/>
    </location>
</feature>
<reference evidence="8" key="1">
    <citation type="submission" date="2016-11" db="UniProtKB">
        <authorList>
            <consortium name="WormBaseParasite"/>
        </authorList>
    </citation>
    <scope>IDENTIFICATION</scope>
    <source>
        <strain evidence="8">pt0022</strain>
    </source>
</reference>
<feature type="domain" description="Yip1" evidence="7">
    <location>
        <begin position="115"/>
        <end position="249"/>
    </location>
</feature>
<keyword evidence="4 6" id="KW-1133">Transmembrane helix</keyword>
<sequence>MNNLQFQGRFPLFHAYEENEYSIFDVDATEESAIADFGPSTVNPNNDPRPPGELGDQSYLFISGGTSNRNNTREKNFFSFEFYQQYFDVDTDQVLSRILHSMLPRFGSNFITDHIQPLPDLWGPFWISVTLVFSTAICGNLAKYIQTSGASTGYQYGSDFRLVTGASTIIFCYVVLVPFVLYSLFWYRKSYLQYSYLDILCAYGYSLSIFVPVSVLWVLQAQWFRWLLIILSVALSGSVLANSIWPAIKNDHNKAVSKMFGPKNCIKFNTDHFLFNLMVNSNYWIALGTILIVLLLHSLVAVGFKEYYFDASLPSKLETENFHLLHQQVQNIEHSHARLEVSSVMNNLTAPNEAEVSQMKMEKSDENNENIRKKEDVGIENMKELNATTVPKVAAKISKPRIILELELLYYESFGLSSRGCKHQRPQIAANIKTFPSIIH</sequence>
<feature type="transmembrane region" description="Helical" evidence="6">
    <location>
        <begin position="283"/>
        <end position="304"/>
    </location>
</feature>
<dbReference type="GO" id="GO:0005794">
    <property type="term" value="C:Golgi apparatus"/>
    <property type="evidence" value="ECO:0007669"/>
    <property type="project" value="InterPro"/>
</dbReference>
<dbReference type="GO" id="GO:0016020">
    <property type="term" value="C:membrane"/>
    <property type="evidence" value="ECO:0007669"/>
    <property type="project" value="UniProtKB-SubCell"/>
</dbReference>
<evidence type="ECO:0000256" key="2">
    <source>
        <dbReference type="ARBA" id="ARBA00010596"/>
    </source>
</evidence>